<dbReference type="Proteomes" id="UP000011086">
    <property type="component" value="Unassembled WGS sequence"/>
</dbReference>
<feature type="region of interest" description="Disordered" evidence="1">
    <location>
        <begin position="99"/>
        <end position="127"/>
    </location>
</feature>
<reference evidence="3" key="1">
    <citation type="journal article" date="2012" name="PLoS Genet.">
        <title>Comparative analysis of the genomes of two field isolates of the rice blast fungus Magnaporthe oryzae.</title>
        <authorList>
            <person name="Xue M."/>
            <person name="Yang J."/>
            <person name="Li Z."/>
            <person name="Hu S."/>
            <person name="Yao N."/>
            <person name="Dean R.A."/>
            <person name="Zhao W."/>
            <person name="Shen M."/>
            <person name="Zhang H."/>
            <person name="Li C."/>
            <person name="Liu L."/>
            <person name="Cao L."/>
            <person name="Xu X."/>
            <person name="Xing Y."/>
            <person name="Hsiang T."/>
            <person name="Zhang Z."/>
            <person name="Xu J.R."/>
            <person name="Peng Y.L."/>
        </authorList>
    </citation>
    <scope>NUCLEOTIDE SEQUENCE</scope>
    <source>
        <strain evidence="3">Y34</strain>
    </source>
</reference>
<keyword evidence="2" id="KW-0732">Signal</keyword>
<accession>A0AA97P9P1</accession>
<organism evidence="3">
    <name type="scientific">Pyricularia oryzae (strain Y34)</name>
    <name type="common">Rice blast fungus</name>
    <name type="synonym">Magnaporthe oryzae</name>
    <dbReference type="NCBI Taxonomy" id="1143189"/>
    <lineage>
        <taxon>Eukaryota</taxon>
        <taxon>Fungi</taxon>
        <taxon>Dikarya</taxon>
        <taxon>Ascomycota</taxon>
        <taxon>Pezizomycotina</taxon>
        <taxon>Sordariomycetes</taxon>
        <taxon>Sordariomycetidae</taxon>
        <taxon>Magnaporthales</taxon>
        <taxon>Pyriculariaceae</taxon>
        <taxon>Pyricularia</taxon>
    </lineage>
</organism>
<feature type="signal peptide" evidence="2">
    <location>
        <begin position="1"/>
        <end position="21"/>
    </location>
</feature>
<evidence type="ECO:0000313" key="3">
    <source>
        <dbReference type="EMBL" id="ELQ44545.1"/>
    </source>
</evidence>
<evidence type="ECO:0000256" key="1">
    <source>
        <dbReference type="SAM" id="MobiDB-lite"/>
    </source>
</evidence>
<protein>
    <submittedName>
        <fullName evidence="3">Uncharacterized protein</fullName>
    </submittedName>
</protein>
<sequence length="127" mass="13936">MVKFSTLGLIIGLISLQGATAAPPPKPAVKIPKRIYYVGPWLEPGPNDVLSIPANANFYSSHHYAVDKAEEEKKVIYPIDTENIKDKLVPKTFGPSEPIDTMADWTTKPGDRIPDSAVGLPDRCDDY</sequence>
<dbReference type="EMBL" id="JH793688">
    <property type="protein sequence ID" value="ELQ44545.1"/>
    <property type="molecule type" value="Genomic_DNA"/>
</dbReference>
<proteinExistence type="predicted"/>
<gene>
    <name evidence="3" type="ORF">OOU_Y34scaffold00077g2</name>
</gene>
<dbReference type="AlphaFoldDB" id="A0AA97P9P1"/>
<name>A0AA97P9P1_PYRO3</name>
<feature type="chain" id="PRO_5041707891" evidence="2">
    <location>
        <begin position="22"/>
        <end position="127"/>
    </location>
</feature>
<evidence type="ECO:0000256" key="2">
    <source>
        <dbReference type="SAM" id="SignalP"/>
    </source>
</evidence>